<proteinExistence type="predicted"/>
<gene>
    <name evidence="1" type="ORF">OG2516_10726</name>
</gene>
<evidence type="ECO:0000313" key="2">
    <source>
        <dbReference type="Proteomes" id="UP000003635"/>
    </source>
</evidence>
<reference evidence="1 2" key="1">
    <citation type="journal article" date="2010" name="J. Bacteriol.">
        <title>Genome sequences of Oceanicola granulosus HTCC2516(T) and Oceanicola batsensis HTCC2597(TDelta).</title>
        <authorList>
            <person name="Thrash J.C."/>
            <person name="Cho J.C."/>
            <person name="Vergin K.L."/>
            <person name="Giovannoni S.J."/>
        </authorList>
    </citation>
    <scope>NUCLEOTIDE SEQUENCE [LARGE SCALE GENOMIC DNA]</scope>
    <source>
        <strain evidence="2">ATCC BAA-861 / DSM 15982 / KCTC 12143 / HTCC2516</strain>
    </source>
</reference>
<dbReference type="eggNOG" id="COG3692">
    <property type="taxonomic scope" value="Bacteria"/>
</dbReference>
<protein>
    <recommendedName>
        <fullName evidence="3">PemK-like protein</fullName>
    </recommendedName>
</protein>
<dbReference type="Gene3D" id="2.30.30.110">
    <property type="match status" value="1"/>
</dbReference>
<dbReference type="AlphaFoldDB" id="Q2CK58"/>
<dbReference type="InterPro" id="IPR011067">
    <property type="entry name" value="Plasmid_toxin/cell-grow_inhib"/>
</dbReference>
<comment type="caution">
    <text evidence="1">The sequence shown here is derived from an EMBL/GenBank/DDBJ whole genome shotgun (WGS) entry which is preliminary data.</text>
</comment>
<evidence type="ECO:0008006" key="3">
    <source>
        <dbReference type="Google" id="ProtNLM"/>
    </source>
</evidence>
<dbReference type="SUPFAM" id="SSF50118">
    <property type="entry name" value="Cell growth inhibitor/plasmid maintenance toxic component"/>
    <property type="match status" value="1"/>
</dbReference>
<dbReference type="HOGENOM" id="CLU_124497_1_0_5"/>
<dbReference type="Proteomes" id="UP000003635">
    <property type="component" value="Unassembled WGS sequence"/>
</dbReference>
<accession>Q2CK58</accession>
<keyword evidence="2" id="KW-1185">Reference proteome</keyword>
<dbReference type="EMBL" id="AAOT01000001">
    <property type="protein sequence ID" value="EAR52931.1"/>
    <property type="molecule type" value="Genomic_DNA"/>
</dbReference>
<dbReference type="GO" id="GO:0003677">
    <property type="term" value="F:DNA binding"/>
    <property type="evidence" value="ECO:0007669"/>
    <property type="project" value="InterPro"/>
</dbReference>
<dbReference type="InterPro" id="IPR003477">
    <property type="entry name" value="PemK-like"/>
</dbReference>
<sequence length="129" mass="14583">MGLSFHPHPGHVLVCDLRGYIVPEIVKVRPVMVVSAKLPHRSGLVTVVPISTTAPRREVDYVVRLSRNYRPDSPEDLPCWAKCDLLANVALARLDRFKVDRRKYLAPRATEEDLARVRAGVLRALGWSY</sequence>
<dbReference type="OrthoDB" id="7565736at2"/>
<evidence type="ECO:0000313" key="1">
    <source>
        <dbReference type="EMBL" id="EAR52931.1"/>
    </source>
</evidence>
<dbReference type="Pfam" id="PF02452">
    <property type="entry name" value="PemK_toxin"/>
    <property type="match status" value="1"/>
</dbReference>
<organism evidence="1 2">
    <name type="scientific">Oceanicola granulosus (strain ATCC BAA-861 / DSM 15982 / KCTC 12143 / HTCC2516)</name>
    <dbReference type="NCBI Taxonomy" id="314256"/>
    <lineage>
        <taxon>Bacteria</taxon>
        <taxon>Pseudomonadati</taxon>
        <taxon>Pseudomonadota</taxon>
        <taxon>Alphaproteobacteria</taxon>
        <taxon>Rhodobacterales</taxon>
        <taxon>Roseobacteraceae</taxon>
        <taxon>Oceanicola</taxon>
    </lineage>
</organism>
<dbReference type="RefSeq" id="WP_007255665.1">
    <property type="nucleotide sequence ID" value="NZ_CH724107.1"/>
</dbReference>
<dbReference type="STRING" id="314256.OG2516_10726"/>
<name>Q2CK58_OCEGH</name>